<evidence type="ECO:0000256" key="4">
    <source>
        <dbReference type="ARBA" id="ARBA00022989"/>
    </source>
</evidence>
<evidence type="ECO:0000256" key="7">
    <source>
        <dbReference type="SAM" id="Phobius"/>
    </source>
</evidence>
<evidence type="ECO:0000256" key="5">
    <source>
        <dbReference type="ARBA" id="ARBA00023136"/>
    </source>
</evidence>
<dbReference type="Proteomes" id="UP000319213">
    <property type="component" value="Unassembled WGS sequence"/>
</dbReference>
<feature type="transmembrane region" description="Helical" evidence="7">
    <location>
        <begin position="39"/>
        <end position="62"/>
    </location>
</feature>
<keyword evidence="5 7" id="KW-0472">Membrane</keyword>
<keyword evidence="9" id="KW-1185">Reference proteome</keyword>
<gene>
    <name evidence="8" type="ORF">FHX40_2395</name>
</gene>
<comment type="subcellular location">
    <subcellularLocation>
        <location evidence="1">Cell membrane</location>
        <topology evidence="1">Multi-pass membrane protein</topology>
    </subcellularLocation>
</comment>
<dbReference type="InterPro" id="IPR022791">
    <property type="entry name" value="L-PG_synthase/AglD"/>
</dbReference>
<evidence type="ECO:0000313" key="8">
    <source>
        <dbReference type="EMBL" id="TQM75679.1"/>
    </source>
</evidence>
<dbReference type="GO" id="GO:0005886">
    <property type="term" value="C:plasma membrane"/>
    <property type="evidence" value="ECO:0007669"/>
    <property type="project" value="UniProtKB-SubCell"/>
</dbReference>
<feature type="transmembrane region" description="Helical" evidence="7">
    <location>
        <begin position="186"/>
        <end position="204"/>
    </location>
</feature>
<protein>
    <submittedName>
        <fullName evidence="8">Uncharacterized membrane protein YbhN (UPF0104 family)</fullName>
    </submittedName>
</protein>
<dbReference type="AlphaFoldDB" id="A0A543IYM6"/>
<dbReference type="OrthoDB" id="4803763at2"/>
<sequence>MSRSPWPWLRTLCAVAILAALLWRLGTDAFVSGVRRVTVPALLAALGIGLFTTVLSAWRWCLVANRIGLPLRLPGAIADYYRSLFLNATLPAGVLGDAHRAVAHGRSAGDVGRAVRAVVLERTAGQIVLFAAGAVVLAAAPVPALARGLLPGAGAAVAVLAGTAALAALAAVLVRRSRPGGRIARSLAATLAATLADLRAGLLARNTWPGVLGLSAAVLAGHVTLFLVAARTAGTHAPAGTLVPLALLALLVMGLPVNVGGFGPREAFTAVAFGAVGLGAGQGLATSVVYGVLAFAASLPGAAVLLLRRGTRPAAAGDPGSGRAVPAAAGSAAEHREDLGERRDEVVDHVLPLAGRGA</sequence>
<feature type="compositionally biased region" description="Basic and acidic residues" evidence="6">
    <location>
        <begin position="333"/>
        <end position="342"/>
    </location>
</feature>
<evidence type="ECO:0000256" key="2">
    <source>
        <dbReference type="ARBA" id="ARBA00022475"/>
    </source>
</evidence>
<accession>A0A543IYM6</accession>
<dbReference type="EMBL" id="VFPQ01000001">
    <property type="protein sequence ID" value="TQM75679.1"/>
    <property type="molecule type" value="Genomic_DNA"/>
</dbReference>
<evidence type="ECO:0000313" key="9">
    <source>
        <dbReference type="Proteomes" id="UP000319213"/>
    </source>
</evidence>
<feature type="transmembrane region" description="Helical" evidence="7">
    <location>
        <begin position="242"/>
        <end position="263"/>
    </location>
</feature>
<feature type="region of interest" description="Disordered" evidence="6">
    <location>
        <begin position="313"/>
        <end position="342"/>
    </location>
</feature>
<feature type="transmembrane region" description="Helical" evidence="7">
    <location>
        <begin position="210"/>
        <end position="230"/>
    </location>
</feature>
<evidence type="ECO:0000256" key="1">
    <source>
        <dbReference type="ARBA" id="ARBA00004651"/>
    </source>
</evidence>
<feature type="transmembrane region" description="Helical" evidence="7">
    <location>
        <begin position="127"/>
        <end position="146"/>
    </location>
</feature>
<feature type="transmembrane region" description="Helical" evidence="7">
    <location>
        <begin position="283"/>
        <end position="307"/>
    </location>
</feature>
<dbReference type="PANTHER" id="PTHR40277:SF1">
    <property type="entry name" value="BLL5419 PROTEIN"/>
    <property type="match status" value="1"/>
</dbReference>
<reference evidence="8 9" key="1">
    <citation type="submission" date="2019-06" db="EMBL/GenBank/DDBJ databases">
        <title>Sequencing the genomes of 1000 actinobacteria strains.</title>
        <authorList>
            <person name="Klenk H.-P."/>
        </authorList>
    </citation>
    <scope>NUCLEOTIDE SEQUENCE [LARGE SCALE GENOMIC DNA]</scope>
    <source>
        <strain evidence="8 9">DSM 43186</strain>
    </source>
</reference>
<keyword evidence="3 7" id="KW-0812">Transmembrane</keyword>
<feature type="transmembrane region" description="Helical" evidence="7">
    <location>
        <begin position="152"/>
        <end position="174"/>
    </location>
</feature>
<evidence type="ECO:0000256" key="6">
    <source>
        <dbReference type="SAM" id="MobiDB-lite"/>
    </source>
</evidence>
<feature type="compositionally biased region" description="Low complexity" evidence="6">
    <location>
        <begin position="321"/>
        <end position="332"/>
    </location>
</feature>
<keyword evidence="4 7" id="KW-1133">Transmembrane helix</keyword>
<dbReference type="PANTHER" id="PTHR40277">
    <property type="entry name" value="BLL5419 PROTEIN"/>
    <property type="match status" value="1"/>
</dbReference>
<keyword evidence="2" id="KW-1003">Cell membrane</keyword>
<name>A0A543IYM6_9ACTN</name>
<proteinExistence type="predicted"/>
<comment type="caution">
    <text evidence="8">The sequence shown here is derived from an EMBL/GenBank/DDBJ whole genome shotgun (WGS) entry which is preliminary data.</text>
</comment>
<evidence type="ECO:0000256" key="3">
    <source>
        <dbReference type="ARBA" id="ARBA00022692"/>
    </source>
</evidence>
<dbReference type="Pfam" id="PF03706">
    <property type="entry name" value="LPG_synthase_TM"/>
    <property type="match status" value="1"/>
</dbReference>
<dbReference type="RefSeq" id="WP_142259661.1">
    <property type="nucleotide sequence ID" value="NZ_BMPV01000001.1"/>
</dbReference>
<organism evidence="8 9">
    <name type="scientific">Thermopolyspora flexuosa</name>
    <dbReference type="NCBI Taxonomy" id="103836"/>
    <lineage>
        <taxon>Bacteria</taxon>
        <taxon>Bacillati</taxon>
        <taxon>Actinomycetota</taxon>
        <taxon>Actinomycetes</taxon>
        <taxon>Streptosporangiales</taxon>
        <taxon>Streptosporangiaceae</taxon>
        <taxon>Thermopolyspora</taxon>
    </lineage>
</organism>